<dbReference type="InterPro" id="IPR018699">
    <property type="entry name" value="DUF2203"/>
</dbReference>
<keyword evidence="1" id="KW-0175">Coiled coil</keyword>
<dbReference type="AlphaFoldDB" id="A0A2A6DWU5"/>
<dbReference type="Proteomes" id="UP000243688">
    <property type="component" value="Unassembled WGS sequence"/>
</dbReference>
<dbReference type="GO" id="GO:0051301">
    <property type="term" value="P:cell division"/>
    <property type="evidence" value="ECO:0007669"/>
    <property type="project" value="UniProtKB-KW"/>
</dbReference>
<name>A0A2A6DWU5_9BACL</name>
<dbReference type="EMBL" id="MOXJ01000044">
    <property type="protein sequence ID" value="PDO09360.1"/>
    <property type="molecule type" value="Genomic_DNA"/>
</dbReference>
<organism evidence="2 3">
    <name type="scientific">Candidatus Reconcilbacillus cellulovorans</name>
    <dbReference type="NCBI Taxonomy" id="1906605"/>
    <lineage>
        <taxon>Bacteria</taxon>
        <taxon>Bacillati</taxon>
        <taxon>Bacillota</taxon>
        <taxon>Bacilli</taxon>
        <taxon>Bacillales</taxon>
        <taxon>Paenibacillaceae</taxon>
        <taxon>Candidatus Reconcilbacillus</taxon>
    </lineage>
</organism>
<feature type="coiled-coil region" evidence="1">
    <location>
        <begin position="10"/>
        <end position="47"/>
    </location>
</feature>
<keyword evidence="2" id="KW-0131">Cell cycle</keyword>
<evidence type="ECO:0000313" key="2">
    <source>
        <dbReference type="EMBL" id="PDO09360.1"/>
    </source>
</evidence>
<comment type="caution">
    <text evidence="2">The sequence shown here is derived from an EMBL/GenBank/DDBJ whole genome shotgun (WGS) entry which is preliminary data.</text>
</comment>
<sequence>MEERMKYFTVEEANSLLPALDRDIRELQRIKREFAEKFARLRALRQANSAASADGDPFFELECELEFLQLEARTYIRSIGLKGAQLKDIDMGLVDFPARLNGRDVLLCWKQGEPRVMHYHGWDEGYAGRKPLEPPPGDGE</sequence>
<evidence type="ECO:0000313" key="3">
    <source>
        <dbReference type="Proteomes" id="UP000243688"/>
    </source>
</evidence>
<gene>
    <name evidence="2" type="ORF">BLM47_13025</name>
</gene>
<dbReference type="Pfam" id="PF09969">
    <property type="entry name" value="DUF2203"/>
    <property type="match status" value="1"/>
</dbReference>
<keyword evidence="2" id="KW-0132">Cell division</keyword>
<protein>
    <submittedName>
        <fullName evidence="2">Cell division protein DivIVA</fullName>
    </submittedName>
</protein>
<proteinExistence type="predicted"/>
<evidence type="ECO:0000256" key="1">
    <source>
        <dbReference type="SAM" id="Coils"/>
    </source>
</evidence>
<accession>A0A2A6DWU5</accession>
<dbReference type="PIRSF" id="PIRSF016498">
    <property type="entry name" value="UCP016498"/>
    <property type="match status" value="1"/>
</dbReference>
<reference evidence="2 3" key="1">
    <citation type="submission" date="2016-12" db="EMBL/GenBank/DDBJ databases">
        <title>Candidatus Reconcilibacillus cellulovorans genome.</title>
        <authorList>
            <person name="Kolinko S."/>
            <person name="Wu Y.-W."/>
            <person name="Tachea F."/>
            <person name="Denzel E."/>
            <person name="Hiras J."/>
            <person name="Baecker N."/>
            <person name="Chan L.J."/>
            <person name="Eichorst S.A."/>
            <person name="Frey D."/>
            <person name="Adams P.D."/>
            <person name="Pray T."/>
            <person name="Tanjore D."/>
            <person name="Petzold C.J."/>
            <person name="Gladden J.M."/>
            <person name="Simmons B.A."/>
            <person name="Singer S.W."/>
        </authorList>
    </citation>
    <scope>NUCLEOTIDE SEQUENCE [LARGE SCALE GENOMIC DNA]</scope>
    <source>
        <strain evidence="2">JTherm</strain>
    </source>
</reference>